<evidence type="ECO:0000256" key="1">
    <source>
        <dbReference type="SAM" id="MobiDB-lite"/>
    </source>
</evidence>
<evidence type="ECO:0000313" key="2">
    <source>
        <dbReference type="EMBL" id="KIG19644.1"/>
    </source>
</evidence>
<organism evidence="2 3">
    <name type="scientific">Enhygromyxa salina</name>
    <dbReference type="NCBI Taxonomy" id="215803"/>
    <lineage>
        <taxon>Bacteria</taxon>
        <taxon>Pseudomonadati</taxon>
        <taxon>Myxococcota</taxon>
        <taxon>Polyangia</taxon>
        <taxon>Nannocystales</taxon>
        <taxon>Nannocystaceae</taxon>
        <taxon>Enhygromyxa</taxon>
    </lineage>
</organism>
<dbReference type="AlphaFoldDB" id="A0A0C1ZPX1"/>
<accession>A0A0C1ZPX1</accession>
<name>A0A0C1ZPX1_9BACT</name>
<gene>
    <name evidence="2" type="ORF">DB30_00153</name>
</gene>
<evidence type="ECO:0000313" key="3">
    <source>
        <dbReference type="Proteomes" id="UP000031599"/>
    </source>
</evidence>
<sequence>MSLANSAQFNVGSIWPEANWNSPDGDPHAGVLSRRLRSHQ</sequence>
<dbReference type="EMBL" id="JMCC02000001">
    <property type="protein sequence ID" value="KIG19644.1"/>
    <property type="molecule type" value="Genomic_DNA"/>
</dbReference>
<comment type="caution">
    <text evidence="2">The sequence shown here is derived from an EMBL/GenBank/DDBJ whole genome shotgun (WGS) entry which is preliminary data.</text>
</comment>
<proteinExistence type="predicted"/>
<feature type="region of interest" description="Disordered" evidence="1">
    <location>
        <begin position="15"/>
        <end position="40"/>
    </location>
</feature>
<reference evidence="2 3" key="1">
    <citation type="submission" date="2014-12" db="EMBL/GenBank/DDBJ databases">
        <title>Genome assembly of Enhygromyxa salina DSM 15201.</title>
        <authorList>
            <person name="Sharma G."/>
            <person name="Subramanian S."/>
        </authorList>
    </citation>
    <scope>NUCLEOTIDE SEQUENCE [LARGE SCALE GENOMIC DNA]</scope>
    <source>
        <strain evidence="2 3">DSM 15201</strain>
    </source>
</reference>
<dbReference type="Proteomes" id="UP000031599">
    <property type="component" value="Unassembled WGS sequence"/>
</dbReference>
<protein>
    <submittedName>
        <fullName evidence="2">Uncharacterized protein</fullName>
    </submittedName>
</protein>